<gene>
    <name evidence="1" type="ORF">H6G18_11930</name>
</gene>
<proteinExistence type="predicted"/>
<dbReference type="EMBL" id="JACJRF010000017">
    <property type="protein sequence ID" value="MBD2344852.1"/>
    <property type="molecule type" value="Genomic_DNA"/>
</dbReference>
<dbReference type="RefSeq" id="WP_190407307.1">
    <property type="nucleotide sequence ID" value="NZ_JACJRF010000017.1"/>
</dbReference>
<dbReference type="Proteomes" id="UP000607281">
    <property type="component" value="Unassembled WGS sequence"/>
</dbReference>
<keyword evidence="2" id="KW-1185">Reference proteome</keyword>
<reference evidence="1 2" key="1">
    <citation type="journal article" date="2020" name="ISME J.">
        <title>Comparative genomics reveals insights into cyanobacterial evolution and habitat adaptation.</title>
        <authorList>
            <person name="Chen M.Y."/>
            <person name="Teng W.K."/>
            <person name="Zhao L."/>
            <person name="Hu C.X."/>
            <person name="Zhou Y.K."/>
            <person name="Han B.P."/>
            <person name="Song L.R."/>
            <person name="Shu W.S."/>
        </authorList>
    </citation>
    <scope>NUCLEOTIDE SEQUENCE [LARGE SCALE GENOMIC DNA]</scope>
    <source>
        <strain evidence="1 2">FACHB-260</strain>
    </source>
</reference>
<evidence type="ECO:0000313" key="1">
    <source>
        <dbReference type="EMBL" id="MBD2344852.1"/>
    </source>
</evidence>
<organism evidence="1 2">
    <name type="scientific">Anabaena subtropica FACHB-260</name>
    <dbReference type="NCBI Taxonomy" id="2692884"/>
    <lineage>
        <taxon>Bacteria</taxon>
        <taxon>Bacillati</taxon>
        <taxon>Cyanobacteriota</taxon>
        <taxon>Cyanophyceae</taxon>
        <taxon>Nostocales</taxon>
        <taxon>Nostocaceae</taxon>
        <taxon>Anabaena</taxon>
    </lineage>
</organism>
<name>A0ABR8CNQ3_9NOST</name>
<evidence type="ECO:0000313" key="2">
    <source>
        <dbReference type="Proteomes" id="UP000607281"/>
    </source>
</evidence>
<accession>A0ABR8CNQ3</accession>
<sequence length="61" mass="7048">MDKNEIKRRIAQRIDADDRFASQVKTALDANDTAWLIQLIYEVIGIVIQIGSDIWNWICSL</sequence>
<protein>
    <submittedName>
        <fullName evidence="1">Uncharacterized protein</fullName>
    </submittedName>
</protein>
<comment type="caution">
    <text evidence="1">The sequence shown here is derived from an EMBL/GenBank/DDBJ whole genome shotgun (WGS) entry which is preliminary data.</text>
</comment>